<dbReference type="GO" id="GO:0003824">
    <property type="term" value="F:catalytic activity"/>
    <property type="evidence" value="ECO:0007669"/>
    <property type="project" value="UniProtKB-ARBA"/>
</dbReference>
<dbReference type="PROSITE" id="PS50110">
    <property type="entry name" value="RESPONSE_REGULATORY"/>
    <property type="match status" value="1"/>
</dbReference>
<evidence type="ECO:0000259" key="2">
    <source>
        <dbReference type="PROSITE" id="PS50110"/>
    </source>
</evidence>
<dbReference type="InterPro" id="IPR052163">
    <property type="entry name" value="DGC-Regulatory_Protein"/>
</dbReference>
<sequence length="429" mass="46916">MDEHDTLSCLLIEDNVADARLIQYMLDDADGARLTFTQAFALSEALDLLSRDSYDVILLDLSLPDSSGLKTLDSVHRARADIAIVVLTGMDATDVAIGAVQRGAQDYLVKGHGDGQLVKRSILYAVERHRANQRLLLAEAAFRNIDTGLMVTDAAGKVVRVNAAFCRATGYDSADVVGGQPNILKSGVHDPAFYEELWRELRETGAWEGEIWNRRKDGKVYPEWLRINVVRDEGGGIAGYVAIFSDITFRRRAEQELLRQATTDPLTGLANRQLFARLLTSTIEQATRYHRSAALLFIDLDGFKQVNDTAGHAVGDAVLREIATRLRGAVRISDEVARLGGDEFVVILPEVRDREVASSVAEKLLQEVSRPFTPDLDAASLTASIGVAMVPDDGVTYESLLRAADTAMYRAKRTGKNGISFFSGEAAAC</sequence>
<dbReference type="Gene3D" id="3.40.50.2300">
    <property type="match status" value="1"/>
</dbReference>
<dbReference type="SMART" id="SM00086">
    <property type="entry name" value="PAC"/>
    <property type="match status" value="1"/>
</dbReference>
<feature type="modified residue" description="4-aspartylphosphate" evidence="1">
    <location>
        <position position="60"/>
    </location>
</feature>
<dbReference type="EMBL" id="FNAP01000006">
    <property type="protein sequence ID" value="SDE38825.1"/>
    <property type="molecule type" value="Genomic_DNA"/>
</dbReference>
<dbReference type="CDD" id="cd00130">
    <property type="entry name" value="PAS"/>
    <property type="match status" value="1"/>
</dbReference>
<dbReference type="InterPro" id="IPR035965">
    <property type="entry name" value="PAS-like_dom_sf"/>
</dbReference>
<dbReference type="InterPro" id="IPR001789">
    <property type="entry name" value="Sig_transdc_resp-reg_receiver"/>
</dbReference>
<dbReference type="SMART" id="SM00091">
    <property type="entry name" value="PAS"/>
    <property type="match status" value="1"/>
</dbReference>
<dbReference type="PANTHER" id="PTHR46663:SF3">
    <property type="entry name" value="SLL0267 PROTEIN"/>
    <property type="match status" value="1"/>
</dbReference>
<feature type="domain" description="PAC" evidence="4">
    <location>
        <begin position="207"/>
        <end position="259"/>
    </location>
</feature>
<dbReference type="PROSITE" id="PS50112">
    <property type="entry name" value="PAS"/>
    <property type="match status" value="1"/>
</dbReference>
<dbReference type="InterPro" id="IPR001610">
    <property type="entry name" value="PAC"/>
</dbReference>
<dbReference type="PANTHER" id="PTHR46663">
    <property type="entry name" value="DIGUANYLATE CYCLASE DGCT-RELATED"/>
    <property type="match status" value="1"/>
</dbReference>
<evidence type="ECO:0000313" key="6">
    <source>
        <dbReference type="EMBL" id="SDE38825.1"/>
    </source>
</evidence>
<dbReference type="AlphaFoldDB" id="A0A1G7CK64"/>
<feature type="domain" description="GGDEF" evidence="5">
    <location>
        <begin position="291"/>
        <end position="424"/>
    </location>
</feature>
<dbReference type="FunFam" id="3.30.70.270:FF:000001">
    <property type="entry name" value="Diguanylate cyclase domain protein"/>
    <property type="match status" value="1"/>
</dbReference>
<evidence type="ECO:0000259" key="3">
    <source>
        <dbReference type="PROSITE" id="PS50112"/>
    </source>
</evidence>
<dbReference type="SUPFAM" id="SSF52172">
    <property type="entry name" value="CheY-like"/>
    <property type="match status" value="1"/>
</dbReference>
<dbReference type="SUPFAM" id="SSF55073">
    <property type="entry name" value="Nucleotide cyclase"/>
    <property type="match status" value="1"/>
</dbReference>
<dbReference type="SMART" id="SM00267">
    <property type="entry name" value="GGDEF"/>
    <property type="match status" value="1"/>
</dbReference>
<proteinExistence type="predicted"/>
<evidence type="ECO:0000259" key="5">
    <source>
        <dbReference type="PROSITE" id="PS50887"/>
    </source>
</evidence>
<dbReference type="RefSeq" id="WP_092785576.1">
    <property type="nucleotide sequence ID" value="NZ_FNAP01000006.1"/>
</dbReference>
<organism evidence="6 7">
    <name type="scientific">Rhodospira trueperi</name>
    <dbReference type="NCBI Taxonomy" id="69960"/>
    <lineage>
        <taxon>Bacteria</taxon>
        <taxon>Pseudomonadati</taxon>
        <taxon>Pseudomonadota</taxon>
        <taxon>Alphaproteobacteria</taxon>
        <taxon>Rhodospirillales</taxon>
        <taxon>Rhodospirillaceae</taxon>
        <taxon>Rhodospira</taxon>
    </lineage>
</organism>
<keyword evidence="1" id="KW-0597">Phosphoprotein</keyword>
<dbReference type="OrthoDB" id="9812260at2"/>
<dbReference type="NCBIfam" id="TIGR00254">
    <property type="entry name" value="GGDEF"/>
    <property type="match status" value="1"/>
</dbReference>
<protein>
    <submittedName>
        <fullName evidence="6">PAS domain S-box-containing protein/diguanylate cyclase (GGDEF) domain-containing protein</fullName>
    </submittedName>
</protein>
<dbReference type="STRING" id="69960.SAMN05421720_10681"/>
<dbReference type="SUPFAM" id="SSF55785">
    <property type="entry name" value="PYP-like sensor domain (PAS domain)"/>
    <property type="match status" value="1"/>
</dbReference>
<dbReference type="InterPro" id="IPR029787">
    <property type="entry name" value="Nucleotide_cyclase"/>
</dbReference>
<dbReference type="InterPro" id="IPR043128">
    <property type="entry name" value="Rev_trsase/Diguanyl_cyclase"/>
</dbReference>
<dbReference type="InterPro" id="IPR011006">
    <property type="entry name" value="CheY-like_superfamily"/>
</dbReference>
<dbReference type="GO" id="GO:0000160">
    <property type="term" value="P:phosphorelay signal transduction system"/>
    <property type="evidence" value="ECO:0007669"/>
    <property type="project" value="InterPro"/>
</dbReference>
<dbReference type="NCBIfam" id="TIGR00229">
    <property type="entry name" value="sensory_box"/>
    <property type="match status" value="1"/>
</dbReference>
<dbReference type="Gene3D" id="3.30.450.20">
    <property type="entry name" value="PAS domain"/>
    <property type="match status" value="1"/>
</dbReference>
<dbReference type="Pfam" id="PF00990">
    <property type="entry name" value="GGDEF"/>
    <property type="match status" value="1"/>
</dbReference>
<dbReference type="InterPro" id="IPR000160">
    <property type="entry name" value="GGDEF_dom"/>
</dbReference>
<keyword evidence="7" id="KW-1185">Reference proteome</keyword>
<name>A0A1G7CK64_9PROT</name>
<dbReference type="PROSITE" id="PS50113">
    <property type="entry name" value="PAC"/>
    <property type="match status" value="1"/>
</dbReference>
<reference evidence="6 7" key="1">
    <citation type="submission" date="2016-10" db="EMBL/GenBank/DDBJ databases">
        <authorList>
            <person name="de Groot N.N."/>
        </authorList>
    </citation>
    <scope>NUCLEOTIDE SEQUENCE [LARGE SCALE GENOMIC DNA]</scope>
    <source>
        <strain evidence="6 7">ATCC 700224</strain>
    </source>
</reference>
<dbReference type="Gene3D" id="3.30.70.270">
    <property type="match status" value="1"/>
</dbReference>
<evidence type="ECO:0000256" key="1">
    <source>
        <dbReference type="PROSITE-ProRule" id="PRU00169"/>
    </source>
</evidence>
<dbReference type="Pfam" id="PF00072">
    <property type="entry name" value="Response_reg"/>
    <property type="match status" value="1"/>
</dbReference>
<dbReference type="InterPro" id="IPR000700">
    <property type="entry name" value="PAS-assoc_C"/>
</dbReference>
<feature type="domain" description="Response regulatory" evidence="2">
    <location>
        <begin position="8"/>
        <end position="125"/>
    </location>
</feature>
<accession>A0A1G7CK64</accession>
<dbReference type="Pfam" id="PF13426">
    <property type="entry name" value="PAS_9"/>
    <property type="match status" value="1"/>
</dbReference>
<dbReference type="CDD" id="cd01949">
    <property type="entry name" value="GGDEF"/>
    <property type="match status" value="1"/>
</dbReference>
<evidence type="ECO:0000259" key="4">
    <source>
        <dbReference type="PROSITE" id="PS50113"/>
    </source>
</evidence>
<gene>
    <name evidence="6" type="ORF">SAMN05421720_10681</name>
</gene>
<feature type="domain" description="PAS" evidence="3">
    <location>
        <begin position="141"/>
        <end position="178"/>
    </location>
</feature>
<dbReference type="InterPro" id="IPR000014">
    <property type="entry name" value="PAS"/>
</dbReference>
<dbReference type="PROSITE" id="PS50887">
    <property type="entry name" value="GGDEF"/>
    <property type="match status" value="1"/>
</dbReference>
<evidence type="ECO:0000313" key="7">
    <source>
        <dbReference type="Proteomes" id="UP000199412"/>
    </source>
</evidence>
<dbReference type="SMART" id="SM00448">
    <property type="entry name" value="REC"/>
    <property type="match status" value="1"/>
</dbReference>
<dbReference type="Proteomes" id="UP000199412">
    <property type="component" value="Unassembled WGS sequence"/>
</dbReference>